<dbReference type="Proteomes" id="UP001221268">
    <property type="component" value="Chromosome"/>
</dbReference>
<evidence type="ECO:0008006" key="3">
    <source>
        <dbReference type="Google" id="ProtNLM"/>
    </source>
</evidence>
<keyword evidence="2" id="KW-1185">Reference proteome</keyword>
<dbReference type="EMBL" id="CP116766">
    <property type="protein sequence ID" value="WCL71537.1"/>
    <property type="molecule type" value="Genomic_DNA"/>
</dbReference>
<accession>A0ABY7RIS3</accession>
<sequence length="351" mass="40460">MQNKQTIIFGMPTVFDLSDLIEEALAAEGFTVASLSELYRQAGYPSFGAWLYAKYRKIVHKDKETAKNLKSLAALNQLKQSGQPPHADYALLISGDVFGKELIAYLNQTVTHGCVNYQFDGLKRFPAIYRLISLFKRFYVFDPADLTSDPKHLLPATNFYFNHTVEPSTTISSDFYYAGTHHPSRQKIITAFLDYVAQKPYRLDFNLLAGKLKTPRSVYPYPNINILRQGIGFKENLHRAQRSNVLLDFVIDEHSGLSFRVFEALGYRKKLITTNPTVREYDFYHPDNILICNSCDFSAVDDFLQRPYHELDSQIYRKYSFSNWLKYVLEIPPYLPIELPADHKATQPHIE</sequence>
<gene>
    <name evidence="1" type="ORF">PJU73_09500</name>
</gene>
<organism evidence="1 2">
    <name type="scientific">Neisseria lisongii</name>
    <dbReference type="NCBI Taxonomy" id="2912188"/>
    <lineage>
        <taxon>Bacteria</taxon>
        <taxon>Pseudomonadati</taxon>
        <taxon>Pseudomonadota</taxon>
        <taxon>Betaproteobacteria</taxon>
        <taxon>Neisseriales</taxon>
        <taxon>Neisseriaceae</taxon>
        <taxon>Neisseria</taxon>
    </lineage>
</organism>
<protein>
    <recommendedName>
        <fullName evidence="3">Eps11J</fullName>
    </recommendedName>
</protein>
<evidence type="ECO:0000313" key="2">
    <source>
        <dbReference type="Proteomes" id="UP001221268"/>
    </source>
</evidence>
<name>A0ABY7RIS3_9NEIS</name>
<dbReference type="RefSeq" id="WP_237090341.1">
    <property type="nucleotide sequence ID" value="NZ_CP116766.1"/>
</dbReference>
<proteinExistence type="predicted"/>
<reference evidence="1 2" key="1">
    <citation type="submission" date="2023-01" db="EMBL/GenBank/DDBJ databases">
        <authorList>
            <person name="Yang C."/>
        </authorList>
    </citation>
    <scope>NUCLEOTIDE SEQUENCE [LARGE SCALE GENOMIC DNA]</scope>
    <source>
        <strain evidence="1 2">ZJ106</strain>
    </source>
</reference>
<evidence type="ECO:0000313" key="1">
    <source>
        <dbReference type="EMBL" id="WCL71537.1"/>
    </source>
</evidence>